<gene>
    <name evidence="2" type="ORF">GHK86_15015</name>
</gene>
<dbReference type="PROSITE" id="PS51658">
    <property type="entry name" value="BFN"/>
    <property type="match status" value="1"/>
</dbReference>
<keyword evidence="3" id="KW-1185">Reference proteome</keyword>
<accession>A0ABW9QWW1</accession>
<sequence length="166" mass="18120">MVEMRLASVRVEMSTRTPILLLQEAGGGNRTLPIYIGPAEAQAIAQALQGVVAPRPMTHDLMRDLLNELGAVIDSVVITELRDKTFYAEIRLNAGGRTHHVSARPSDAIALAVRTSATIYADDALVDAEGVVLEADEDEEDDRDTDELVSEFKAFIEGIRPEDFES</sequence>
<evidence type="ECO:0000259" key="1">
    <source>
        <dbReference type="PROSITE" id="PS51658"/>
    </source>
</evidence>
<comment type="caution">
    <text evidence="2">The sequence shown here is derived from an EMBL/GenBank/DDBJ whole genome shotgun (WGS) entry which is preliminary data.</text>
</comment>
<proteinExistence type="predicted"/>
<dbReference type="Gene3D" id="3.10.690.10">
    <property type="entry name" value="Bifunctional nuclease domain"/>
    <property type="match status" value="1"/>
</dbReference>
<evidence type="ECO:0000313" key="2">
    <source>
        <dbReference type="EMBL" id="MST34026.1"/>
    </source>
</evidence>
<dbReference type="InterPro" id="IPR036104">
    <property type="entry name" value="BFN_sf"/>
</dbReference>
<reference evidence="2 3" key="1">
    <citation type="submission" date="2019-11" db="EMBL/GenBank/DDBJ databases">
        <title>Acidiferrimicrobium australis gen. nov., sp. nov., an acidophilic and obligately heterotrophic, member of the Actinobacteria that catalyses dissimilatory oxido- reduction of iron isolated from metal-rich acidic water in Chile.</title>
        <authorList>
            <person name="Gonzalez D."/>
            <person name="Huber K."/>
            <person name="Hedrich S."/>
            <person name="Rojas-Villalobos C."/>
            <person name="Quatrini R."/>
            <person name="Dinamarca M.A."/>
            <person name="Schwarz A."/>
            <person name="Canales C."/>
            <person name="Nancucheo I."/>
        </authorList>
    </citation>
    <scope>NUCLEOTIDE SEQUENCE [LARGE SCALE GENOMIC DNA]</scope>
    <source>
        <strain evidence="2 3">USS-CCA1</strain>
    </source>
</reference>
<protein>
    <submittedName>
        <fullName evidence="2">Bifunctional nuclease family protein</fullName>
    </submittedName>
</protein>
<dbReference type="Pfam" id="PF02577">
    <property type="entry name" value="BFN_dom"/>
    <property type="match status" value="1"/>
</dbReference>
<name>A0ABW9QWW1_9ACTN</name>
<feature type="domain" description="BFN" evidence="1">
    <location>
        <begin position="1"/>
        <end position="133"/>
    </location>
</feature>
<dbReference type="Proteomes" id="UP000437736">
    <property type="component" value="Unassembled WGS sequence"/>
</dbReference>
<dbReference type="PANTHER" id="PTHR15160:SF1">
    <property type="entry name" value="VON HIPPEL-LINDAU DISEASE TUMOR SUPPRESSOR"/>
    <property type="match status" value="1"/>
</dbReference>
<evidence type="ECO:0000313" key="3">
    <source>
        <dbReference type="Proteomes" id="UP000437736"/>
    </source>
</evidence>
<dbReference type="EMBL" id="WJHE01000817">
    <property type="protein sequence ID" value="MST34026.1"/>
    <property type="molecule type" value="Genomic_DNA"/>
</dbReference>
<dbReference type="SUPFAM" id="SSF103256">
    <property type="entry name" value="Hypothetical protein TM0160"/>
    <property type="match status" value="1"/>
</dbReference>
<dbReference type="InterPro" id="IPR003729">
    <property type="entry name" value="Bi_nuclease_dom"/>
</dbReference>
<organism evidence="2 3">
    <name type="scientific">Acidiferrimicrobium australe</name>
    <dbReference type="NCBI Taxonomy" id="2664430"/>
    <lineage>
        <taxon>Bacteria</taxon>
        <taxon>Bacillati</taxon>
        <taxon>Actinomycetota</taxon>
        <taxon>Acidimicrobiia</taxon>
        <taxon>Acidimicrobiales</taxon>
        <taxon>Acidimicrobiaceae</taxon>
        <taxon>Acidiferrimicrobium</taxon>
    </lineage>
</organism>
<dbReference type="PANTHER" id="PTHR15160">
    <property type="entry name" value="VON HIPPEL-LINDAU PROTEIN"/>
    <property type="match status" value="1"/>
</dbReference>